<dbReference type="PANTHER" id="PTHR22981:SF7">
    <property type="entry name" value="3-HYDROXYISOBUTYRATE DEHYDROGENASE, MITOCHONDRIAL"/>
    <property type="match status" value="1"/>
</dbReference>
<keyword evidence="2" id="KW-0520">NAD</keyword>
<organism evidence="6">
    <name type="scientific">Klebsiella pneumoniae</name>
    <dbReference type="NCBI Taxonomy" id="573"/>
    <lineage>
        <taxon>Bacteria</taxon>
        <taxon>Pseudomonadati</taxon>
        <taxon>Pseudomonadota</taxon>
        <taxon>Gammaproteobacteria</taxon>
        <taxon>Enterobacterales</taxon>
        <taxon>Enterobacteriaceae</taxon>
        <taxon>Klebsiella/Raoultella group</taxon>
        <taxon>Klebsiella</taxon>
        <taxon>Klebsiella pneumoniae complex</taxon>
    </lineage>
</organism>
<evidence type="ECO:0000256" key="1">
    <source>
        <dbReference type="ARBA" id="ARBA00023002"/>
    </source>
</evidence>
<dbReference type="GO" id="GO:0016616">
    <property type="term" value="F:oxidoreductase activity, acting on the CH-OH group of donors, NAD or NADP as acceptor"/>
    <property type="evidence" value="ECO:0007669"/>
    <property type="project" value="UniProtKB-ARBA"/>
</dbReference>
<dbReference type="InterPro" id="IPR036291">
    <property type="entry name" value="NAD(P)-bd_dom_sf"/>
</dbReference>
<dbReference type="Gene3D" id="3.40.50.720">
    <property type="entry name" value="NAD(P)-binding Rossmann-like Domain"/>
    <property type="match status" value="1"/>
</dbReference>
<dbReference type="GO" id="GO:0050661">
    <property type="term" value="F:NADP binding"/>
    <property type="evidence" value="ECO:0007669"/>
    <property type="project" value="InterPro"/>
</dbReference>
<name>A0A9J6S5W4_KLEPN</name>
<dbReference type="GO" id="GO:0051287">
    <property type="term" value="F:NAD binding"/>
    <property type="evidence" value="ECO:0007669"/>
    <property type="project" value="InterPro"/>
</dbReference>
<accession>A0A9J6S5W4</accession>
<dbReference type="InterPro" id="IPR015815">
    <property type="entry name" value="HIBADH-related"/>
</dbReference>
<dbReference type="InterPro" id="IPR013328">
    <property type="entry name" value="6PGD_dom2"/>
</dbReference>
<dbReference type="SUPFAM" id="SSF51735">
    <property type="entry name" value="NAD(P)-binding Rossmann-fold domains"/>
    <property type="match status" value="1"/>
</dbReference>
<protein>
    <submittedName>
        <fullName evidence="6">NAD-binding protein</fullName>
    </submittedName>
</protein>
<dbReference type="Pfam" id="PF03446">
    <property type="entry name" value="NAD_binding_2"/>
    <property type="match status" value="1"/>
</dbReference>
<feature type="domain" description="3-hydroxyisobutyrate dehydrogenase-like NAD-binding" evidence="5">
    <location>
        <begin position="166"/>
        <end position="284"/>
    </location>
</feature>
<comment type="caution">
    <text evidence="6">The sequence shown here is derived from an EMBL/GenBank/DDBJ whole genome shotgun (WGS) entry which is preliminary data.</text>
</comment>
<dbReference type="RefSeq" id="WP_060876770.1">
    <property type="nucleotide sequence ID" value="NZ_CP144948.1"/>
</dbReference>
<dbReference type="PIRSF" id="PIRSF000103">
    <property type="entry name" value="HIBADH"/>
    <property type="match status" value="1"/>
</dbReference>
<gene>
    <name evidence="6" type="ORF">GJJ18_25280</name>
</gene>
<sequence>MALSIGVIGLGNMGAGMATTLARKGFTVRGFDLSDQARARLEEKGVSCASSAQELMQGTDIIVLSLPKAEHVLSVCLGYDGILHNGKAGLMVIDTTTSTPEVSRSLAEKLGEKNIGFIDAPVSGGPAGAAAGTMSMVVGATDEQFATVRPVLEAMSTTQVHVGTCGAGNVAKIANNMLCAAHLISTAEALSMAAHAGVDPQRVLEGINAGSGGSAVSKVSFEKWILNKAYDSGFTMGLMRKDVGLGLSLADQLHLDLPLFASVGHLWQKSLASIPDNEDFTFIVSQTDKALFSKGS</sequence>
<evidence type="ECO:0000259" key="4">
    <source>
        <dbReference type="Pfam" id="PF03446"/>
    </source>
</evidence>
<dbReference type="PANTHER" id="PTHR22981">
    <property type="entry name" value="3-HYDROXYISOBUTYRATE DEHYDROGENASE-RELATED"/>
    <property type="match status" value="1"/>
</dbReference>
<dbReference type="Gene3D" id="1.10.1040.10">
    <property type="entry name" value="N-(1-d-carboxylethyl)-l-norvaline Dehydrogenase, domain 2"/>
    <property type="match status" value="1"/>
</dbReference>
<dbReference type="EMBL" id="WJWF01000042">
    <property type="protein sequence ID" value="MRL38705.1"/>
    <property type="molecule type" value="Genomic_DNA"/>
</dbReference>
<evidence type="ECO:0000256" key="2">
    <source>
        <dbReference type="ARBA" id="ARBA00023027"/>
    </source>
</evidence>
<reference evidence="6" key="1">
    <citation type="submission" date="2019-10" db="EMBL/GenBank/DDBJ databases">
        <title>Molecular typing, antibiotic resistance determination and virulence profiling for 36 multidrug-resistant clinical Klebsiella pneumoniae isolates using second- and third-generation sequencing.</title>
        <authorList>
            <person name="Shelenkov A."/>
            <person name="Mikhaylova Y."/>
            <person name="Yanushevich Y."/>
            <person name="Samoilov A."/>
            <person name="Petrova L."/>
            <person name="Fomina V."/>
            <person name="Gusarov V."/>
            <person name="Zamyatin M."/>
            <person name="Shagin D."/>
        </authorList>
    </citation>
    <scope>NUCLEOTIDE SEQUENCE [LARGE SCALE GENOMIC DNA]</scope>
    <source>
        <strain evidence="6">CriePir115</strain>
    </source>
</reference>
<evidence type="ECO:0000256" key="3">
    <source>
        <dbReference type="PIRSR" id="PIRSR000103-1"/>
    </source>
</evidence>
<keyword evidence="1" id="KW-0560">Oxidoreductase</keyword>
<dbReference type="AlphaFoldDB" id="A0A9J6S5W4"/>
<dbReference type="SUPFAM" id="SSF48179">
    <property type="entry name" value="6-phosphogluconate dehydrogenase C-terminal domain-like"/>
    <property type="match status" value="1"/>
</dbReference>
<evidence type="ECO:0000313" key="6">
    <source>
        <dbReference type="EMBL" id="MRL38705.1"/>
    </source>
</evidence>
<evidence type="ECO:0000259" key="5">
    <source>
        <dbReference type="Pfam" id="PF14833"/>
    </source>
</evidence>
<feature type="domain" description="6-phosphogluconate dehydrogenase NADP-binding" evidence="4">
    <location>
        <begin position="4"/>
        <end position="163"/>
    </location>
</feature>
<dbReference type="InterPro" id="IPR008927">
    <property type="entry name" value="6-PGluconate_DH-like_C_sf"/>
</dbReference>
<dbReference type="Pfam" id="PF14833">
    <property type="entry name" value="NAD_binding_11"/>
    <property type="match status" value="1"/>
</dbReference>
<proteinExistence type="predicted"/>
<dbReference type="InterPro" id="IPR006115">
    <property type="entry name" value="6PGDH_NADP-bd"/>
</dbReference>
<feature type="active site" evidence="3">
    <location>
        <position position="172"/>
    </location>
</feature>
<dbReference type="InterPro" id="IPR029154">
    <property type="entry name" value="HIBADH-like_NADP-bd"/>
</dbReference>